<evidence type="ECO:0000313" key="1">
    <source>
        <dbReference type="EMBL" id="WWO60237.1"/>
    </source>
</evidence>
<protein>
    <submittedName>
        <fullName evidence="1">DNA helicase</fullName>
    </submittedName>
</protein>
<dbReference type="Pfam" id="PF13481">
    <property type="entry name" value="AAA_25"/>
    <property type="match status" value="1"/>
</dbReference>
<name>A0ABZ2GUJ8_9CAUD</name>
<organism evidence="1 2">
    <name type="scientific">Xanthomonas phage SB3</name>
    <dbReference type="NCBI Taxonomy" id="3117472"/>
    <lineage>
        <taxon>Viruses</taxon>
        <taxon>Duplodnaviria</taxon>
        <taxon>Heunggongvirae</taxon>
        <taxon>Uroviricota</taxon>
        <taxon>Caudoviricetes</taxon>
        <taxon>Autographivirales</taxon>
        <taxon>Autonotataviridae</taxon>
        <taxon>Euvesivirus</taxon>
        <taxon>Euvesivirus SB3</taxon>
    </lineage>
</organism>
<dbReference type="EMBL" id="PP079414">
    <property type="protein sequence ID" value="WWO60237.1"/>
    <property type="molecule type" value="Genomic_DNA"/>
</dbReference>
<keyword evidence="1" id="KW-0347">Helicase</keyword>
<keyword evidence="1" id="KW-0547">Nucleotide-binding</keyword>
<keyword evidence="1" id="KW-0067">ATP-binding</keyword>
<accession>A0ABZ2GUJ8</accession>
<keyword evidence="2" id="KW-1185">Reference proteome</keyword>
<sequence>MSSTDNLLLRLATNRKDWDDLNQGLPVGGLLADTVGIWKDVGKFYAEFPDVQDMDVKLFRTWYTEFQNAAMSTDKLELMASMIDRMAEPVPEVMRAGLTQRMLEAELAYETTVLVSRYSAGEEIDLPMELEALQDRYKDKLVKKTEDMEVHDDLDALMDQGNPDVGIQWRLEVLRRTCRRLQPGDAVIWAARPDRGKTTGLVSEASYWVPQIIAEHGTFAESGRLPVMWINNEGEGGKIKARYIQSAVDVDGLTMQAMHREGKLAPALVEVLGEDWKNDFKVFNAHGAYSHDIERLIKKFKPHVVIFDMIDNIKFSGMGNNGGQRTDQILEEMYKWARDCAVKYKFVSIATSQISSGGEGEAFPNMGMLKDSKTGKQGACDIIIMWGDVGNPDVRYCGIPKNKLKRTGVPGDPREQVIFDGEHARLRDAPN</sequence>
<proteinExistence type="predicted"/>
<dbReference type="Proteomes" id="UP001386178">
    <property type="component" value="Segment"/>
</dbReference>
<dbReference type="Gene3D" id="3.40.50.300">
    <property type="entry name" value="P-loop containing nucleotide triphosphate hydrolases"/>
    <property type="match status" value="1"/>
</dbReference>
<dbReference type="SUPFAM" id="SSF52540">
    <property type="entry name" value="P-loop containing nucleoside triphosphate hydrolases"/>
    <property type="match status" value="1"/>
</dbReference>
<dbReference type="InterPro" id="IPR027417">
    <property type="entry name" value="P-loop_NTPase"/>
</dbReference>
<keyword evidence="1" id="KW-0378">Hydrolase</keyword>
<dbReference type="GO" id="GO:0004386">
    <property type="term" value="F:helicase activity"/>
    <property type="evidence" value="ECO:0007669"/>
    <property type="project" value="UniProtKB-KW"/>
</dbReference>
<evidence type="ECO:0000313" key="2">
    <source>
        <dbReference type="Proteomes" id="UP001386178"/>
    </source>
</evidence>
<reference evidence="1 2" key="1">
    <citation type="submission" date="2024-01" db="EMBL/GenBank/DDBJ databases">
        <title>Novel lytic viruses for Xanthomonas sp. and Stenotrophomonas maltophilia.</title>
        <authorList>
            <person name="Petrzik K."/>
            <person name="Brazdova S."/>
            <person name="Sovova L."/>
            <person name="Neoralova M."/>
        </authorList>
    </citation>
    <scope>NUCLEOTIDE SEQUENCE [LARGE SCALE GENOMIC DNA]</scope>
</reference>